<dbReference type="NCBIfam" id="TIGR00377">
    <property type="entry name" value="ant_ant_sig"/>
    <property type="match status" value="1"/>
</dbReference>
<dbReference type="InterPro" id="IPR003658">
    <property type="entry name" value="Anti-sigma_ant"/>
</dbReference>
<organism evidence="4 5">
    <name type="scientific">Pullulanibacillus camelliae</name>
    <dbReference type="NCBI Taxonomy" id="1707096"/>
    <lineage>
        <taxon>Bacteria</taxon>
        <taxon>Bacillati</taxon>
        <taxon>Bacillota</taxon>
        <taxon>Bacilli</taxon>
        <taxon>Bacillales</taxon>
        <taxon>Sporolactobacillaceae</taxon>
        <taxon>Pullulanibacillus</taxon>
    </lineage>
</organism>
<dbReference type="AlphaFoldDB" id="A0A8J2YBT6"/>
<comment type="similarity">
    <text evidence="1 2">Belongs to the anti-sigma-factor antagonist family.</text>
</comment>
<dbReference type="Gene3D" id="3.30.750.24">
    <property type="entry name" value="STAS domain"/>
    <property type="match status" value="1"/>
</dbReference>
<keyword evidence="5" id="KW-1185">Reference proteome</keyword>
<protein>
    <recommendedName>
        <fullName evidence="2">Anti-sigma factor antagonist</fullName>
    </recommendedName>
</protein>
<dbReference type="PANTHER" id="PTHR33495">
    <property type="entry name" value="ANTI-SIGMA FACTOR ANTAGONIST TM_1081-RELATED-RELATED"/>
    <property type="match status" value="1"/>
</dbReference>
<proteinExistence type="inferred from homology"/>
<evidence type="ECO:0000259" key="3">
    <source>
        <dbReference type="PROSITE" id="PS50801"/>
    </source>
</evidence>
<evidence type="ECO:0000256" key="1">
    <source>
        <dbReference type="ARBA" id="ARBA00009013"/>
    </source>
</evidence>
<dbReference type="EMBL" id="BMIR01000003">
    <property type="protein sequence ID" value="GGE34435.1"/>
    <property type="molecule type" value="Genomic_DNA"/>
</dbReference>
<sequence length="111" mass="12095">MNLNILQGKAKDGGELLILKGELDAYTAPKLKETLLELVDIEGASVTLDLSDTNYMDSTGIGVIIAAYKKVCKNNGTLIVQGLTPRVERLFDITGLSDIITIEDINKEETR</sequence>
<dbReference type="Proteomes" id="UP000628775">
    <property type="component" value="Unassembled WGS sequence"/>
</dbReference>
<dbReference type="CDD" id="cd07043">
    <property type="entry name" value="STAS_anti-anti-sigma_factors"/>
    <property type="match status" value="1"/>
</dbReference>
<reference evidence="4" key="2">
    <citation type="submission" date="2020-09" db="EMBL/GenBank/DDBJ databases">
        <authorList>
            <person name="Sun Q."/>
            <person name="Zhou Y."/>
        </authorList>
    </citation>
    <scope>NUCLEOTIDE SEQUENCE</scope>
    <source>
        <strain evidence="4">CGMCC 1.15371</strain>
    </source>
</reference>
<dbReference type="SUPFAM" id="SSF52091">
    <property type="entry name" value="SpoIIaa-like"/>
    <property type="match status" value="1"/>
</dbReference>
<dbReference type="PROSITE" id="PS50801">
    <property type="entry name" value="STAS"/>
    <property type="match status" value="1"/>
</dbReference>
<evidence type="ECO:0000256" key="2">
    <source>
        <dbReference type="RuleBase" id="RU003749"/>
    </source>
</evidence>
<dbReference type="GO" id="GO:0043856">
    <property type="term" value="F:anti-sigma factor antagonist activity"/>
    <property type="evidence" value="ECO:0007669"/>
    <property type="project" value="InterPro"/>
</dbReference>
<evidence type="ECO:0000313" key="4">
    <source>
        <dbReference type="EMBL" id="GGE34435.1"/>
    </source>
</evidence>
<name>A0A8J2YBT6_9BACL</name>
<dbReference type="Pfam" id="PF01740">
    <property type="entry name" value="STAS"/>
    <property type="match status" value="1"/>
</dbReference>
<gene>
    <name evidence="4" type="ORF">GCM10011391_11430</name>
</gene>
<evidence type="ECO:0000313" key="5">
    <source>
        <dbReference type="Proteomes" id="UP000628775"/>
    </source>
</evidence>
<reference evidence="4" key="1">
    <citation type="journal article" date="2014" name="Int. J. Syst. Evol. Microbiol.">
        <title>Complete genome sequence of Corynebacterium casei LMG S-19264T (=DSM 44701T), isolated from a smear-ripened cheese.</title>
        <authorList>
            <consortium name="US DOE Joint Genome Institute (JGI-PGF)"/>
            <person name="Walter F."/>
            <person name="Albersmeier A."/>
            <person name="Kalinowski J."/>
            <person name="Ruckert C."/>
        </authorList>
    </citation>
    <scope>NUCLEOTIDE SEQUENCE</scope>
    <source>
        <strain evidence="4">CGMCC 1.15371</strain>
    </source>
</reference>
<dbReference type="InterPro" id="IPR036513">
    <property type="entry name" value="STAS_dom_sf"/>
</dbReference>
<dbReference type="PANTHER" id="PTHR33495:SF2">
    <property type="entry name" value="ANTI-SIGMA FACTOR ANTAGONIST TM_1081-RELATED"/>
    <property type="match status" value="1"/>
</dbReference>
<accession>A0A8J2YBT6</accession>
<dbReference type="RefSeq" id="WP_188690432.1">
    <property type="nucleotide sequence ID" value="NZ_BMIR01000003.1"/>
</dbReference>
<feature type="domain" description="STAS" evidence="3">
    <location>
        <begin position="4"/>
        <end position="111"/>
    </location>
</feature>
<comment type="caution">
    <text evidence="4">The sequence shown here is derived from an EMBL/GenBank/DDBJ whole genome shotgun (WGS) entry which is preliminary data.</text>
</comment>
<dbReference type="InterPro" id="IPR002645">
    <property type="entry name" value="STAS_dom"/>
</dbReference>